<dbReference type="Proteomes" id="UP001208570">
    <property type="component" value="Unassembled WGS sequence"/>
</dbReference>
<accession>A0AAD9IST4</accession>
<gene>
    <name evidence="2" type="ORF">LSH36_1509g00000</name>
</gene>
<feature type="domain" description="Winged helix-turn-helix" evidence="1">
    <location>
        <begin position="39"/>
        <end position="88"/>
    </location>
</feature>
<evidence type="ECO:0000313" key="3">
    <source>
        <dbReference type="Proteomes" id="UP001208570"/>
    </source>
</evidence>
<dbReference type="Pfam" id="PF14090">
    <property type="entry name" value="HTH_39"/>
    <property type="match status" value="1"/>
</dbReference>
<dbReference type="EMBL" id="JAODUP010001508">
    <property type="protein sequence ID" value="KAK2140029.1"/>
    <property type="molecule type" value="Genomic_DNA"/>
</dbReference>
<evidence type="ECO:0000259" key="1">
    <source>
        <dbReference type="Pfam" id="PF14090"/>
    </source>
</evidence>
<protein>
    <recommendedName>
        <fullName evidence="1">Winged helix-turn-helix domain-containing protein</fullName>
    </recommendedName>
</protein>
<sequence length="100" mass="11497">MMLALGKGVFLLPILWMLAAGTYHVTYRLALVIKKPPESDQIFEALTSTASLCTYLCIQNMKCLTLTYDINQLRCKGYQTHTERDTMRQTMKAWQVIYKG</sequence>
<keyword evidence="3" id="KW-1185">Reference proteome</keyword>
<reference evidence="2" key="1">
    <citation type="journal article" date="2023" name="Mol. Biol. Evol.">
        <title>Third-Generation Sequencing Reveals the Adaptive Role of the Epigenome in Three Deep-Sea Polychaetes.</title>
        <authorList>
            <person name="Perez M."/>
            <person name="Aroh O."/>
            <person name="Sun Y."/>
            <person name="Lan Y."/>
            <person name="Juniper S.K."/>
            <person name="Young C.R."/>
            <person name="Angers B."/>
            <person name="Qian P.Y."/>
        </authorList>
    </citation>
    <scope>NUCLEOTIDE SEQUENCE</scope>
    <source>
        <strain evidence="2">P08H-3</strain>
    </source>
</reference>
<dbReference type="AlphaFoldDB" id="A0AAD9IST4"/>
<evidence type="ECO:0000313" key="2">
    <source>
        <dbReference type="EMBL" id="KAK2140029.1"/>
    </source>
</evidence>
<comment type="caution">
    <text evidence="2">The sequence shown here is derived from an EMBL/GenBank/DDBJ whole genome shotgun (WGS) entry which is preliminary data.</text>
</comment>
<organism evidence="2 3">
    <name type="scientific">Paralvinella palmiformis</name>
    <dbReference type="NCBI Taxonomy" id="53620"/>
    <lineage>
        <taxon>Eukaryota</taxon>
        <taxon>Metazoa</taxon>
        <taxon>Spiralia</taxon>
        <taxon>Lophotrochozoa</taxon>
        <taxon>Annelida</taxon>
        <taxon>Polychaeta</taxon>
        <taxon>Sedentaria</taxon>
        <taxon>Canalipalpata</taxon>
        <taxon>Terebellida</taxon>
        <taxon>Terebelliformia</taxon>
        <taxon>Alvinellidae</taxon>
        <taxon>Paralvinella</taxon>
    </lineage>
</organism>
<proteinExistence type="predicted"/>
<dbReference type="InterPro" id="IPR055245">
    <property type="entry name" value="HTH_proteobacteria"/>
</dbReference>
<name>A0AAD9IST4_9ANNE</name>